<evidence type="ECO:0008006" key="4">
    <source>
        <dbReference type="Google" id="ProtNLM"/>
    </source>
</evidence>
<dbReference type="EMBL" id="FNIN01000002">
    <property type="protein sequence ID" value="SDN42819.1"/>
    <property type="molecule type" value="Genomic_DNA"/>
</dbReference>
<reference evidence="2 3" key="1">
    <citation type="submission" date="2016-10" db="EMBL/GenBank/DDBJ databases">
        <authorList>
            <person name="de Groot N.N."/>
        </authorList>
    </citation>
    <scope>NUCLEOTIDE SEQUENCE [LARGE SCALE GENOMIC DNA]</scope>
    <source>
        <strain evidence="2 3">DSM 15269</strain>
    </source>
</reference>
<gene>
    <name evidence="2" type="ORF">SAMN04488516_102106</name>
</gene>
<dbReference type="RefSeq" id="WP_092063162.1">
    <property type="nucleotide sequence ID" value="NZ_FNIN01000002.1"/>
</dbReference>
<evidence type="ECO:0000313" key="2">
    <source>
        <dbReference type="EMBL" id="SDN42819.1"/>
    </source>
</evidence>
<evidence type="ECO:0000313" key="3">
    <source>
        <dbReference type="Proteomes" id="UP000199602"/>
    </source>
</evidence>
<accession>A0A1H0BB23</accession>
<sequence>MKKIGFFFIYTFLTINLMKYIDVPELFSPILLFLLKKDEYSLFWIYGLFVVVLEEGASLLHFGIFFPFLFVQFFIFWSLKVYISSDNIIFDFIYFFILSCSLHFIVYILSYLQNIYIQGFNVFLYFTLNIFLYFILEFCCFNYEFTKTKN</sequence>
<name>A0A1H0BB23_9BACT</name>
<organism evidence="2 3">
    <name type="scientific">Desulfonauticus submarinus</name>
    <dbReference type="NCBI Taxonomy" id="206665"/>
    <lineage>
        <taxon>Bacteria</taxon>
        <taxon>Pseudomonadati</taxon>
        <taxon>Thermodesulfobacteriota</taxon>
        <taxon>Desulfovibrionia</taxon>
        <taxon>Desulfovibrionales</taxon>
        <taxon>Desulfonauticaceae</taxon>
        <taxon>Desulfonauticus</taxon>
    </lineage>
</organism>
<dbReference type="Proteomes" id="UP000199602">
    <property type="component" value="Unassembled WGS sequence"/>
</dbReference>
<feature type="transmembrane region" description="Helical" evidence="1">
    <location>
        <begin position="122"/>
        <end position="143"/>
    </location>
</feature>
<dbReference type="AlphaFoldDB" id="A0A1H0BB23"/>
<keyword evidence="1" id="KW-0472">Membrane</keyword>
<feature type="transmembrane region" description="Helical" evidence="1">
    <location>
        <begin position="88"/>
        <end position="110"/>
    </location>
</feature>
<protein>
    <recommendedName>
        <fullName evidence="4">Rod shape-determining protein MreD</fullName>
    </recommendedName>
</protein>
<proteinExistence type="predicted"/>
<keyword evidence="3" id="KW-1185">Reference proteome</keyword>
<evidence type="ECO:0000256" key="1">
    <source>
        <dbReference type="SAM" id="Phobius"/>
    </source>
</evidence>
<feature type="transmembrane region" description="Helical" evidence="1">
    <location>
        <begin position="43"/>
        <end position="76"/>
    </location>
</feature>
<keyword evidence="1" id="KW-1133">Transmembrane helix</keyword>
<dbReference type="STRING" id="206665.SAMN04488516_102106"/>
<keyword evidence="1" id="KW-0812">Transmembrane</keyword>